<accession>A0AAW3ZW02</accession>
<dbReference type="Proteomes" id="UP001318760">
    <property type="component" value="Unassembled WGS sequence"/>
</dbReference>
<dbReference type="RefSeq" id="WP_170015834.1">
    <property type="nucleotide sequence ID" value="NZ_CP012545.1"/>
</dbReference>
<evidence type="ECO:0000313" key="2">
    <source>
        <dbReference type="EMBL" id="MBE2986258.1"/>
    </source>
</evidence>
<dbReference type="SUPFAM" id="SSF89155">
    <property type="entry name" value="TorD-like"/>
    <property type="match status" value="1"/>
</dbReference>
<keyword evidence="4" id="KW-1185">Reference proteome</keyword>
<sequence>MSDTKSVLNARRIYYLLFSQLFVFTDKQNRYDKVLDLLNIIKQSPLNDECAKAIDNLLLKFNTQNLENIVQEYDDIFHAPPHAIHNSFSFYEEGYETGSACARVRKILAKTKIRRNEVDFKENEDNVGFCFALMQEFLSSQISDDEESGEFASQLFKTIINPNIDDFIDAVYEHENSDAYALACIILQNFIEFERIFYETPKPIVDRKIKVQDGVSRSEALRREQNRRAKRLERELSSDV</sequence>
<evidence type="ECO:0000256" key="1">
    <source>
        <dbReference type="ARBA" id="ARBA00023186"/>
    </source>
</evidence>
<dbReference type="EMBL" id="LIWG01000003">
    <property type="protein sequence ID" value="MBE3607829.1"/>
    <property type="molecule type" value="Genomic_DNA"/>
</dbReference>
<dbReference type="Proteomes" id="UP000650616">
    <property type="component" value="Unassembled WGS sequence"/>
</dbReference>
<dbReference type="PANTHER" id="PTHR34227">
    <property type="entry name" value="CHAPERONE PROTEIN YCDY"/>
    <property type="match status" value="1"/>
</dbReference>
<proteinExistence type="predicted"/>
<organism evidence="3 4">
    <name type="scientific">Campylobacter californiensis</name>
    <dbReference type="NCBI Taxonomy" id="1032243"/>
    <lineage>
        <taxon>Bacteria</taxon>
        <taxon>Pseudomonadati</taxon>
        <taxon>Campylobacterota</taxon>
        <taxon>Epsilonproteobacteria</taxon>
        <taxon>Campylobacterales</taxon>
        <taxon>Campylobacteraceae</taxon>
        <taxon>Campylobacter</taxon>
    </lineage>
</organism>
<dbReference type="PANTHER" id="PTHR34227:SF1">
    <property type="entry name" value="DIMETHYL SULFOXIDE REDUCTASE CHAPERONE-RELATED"/>
    <property type="match status" value="1"/>
</dbReference>
<dbReference type="InterPro" id="IPR036411">
    <property type="entry name" value="TorD-like_sf"/>
</dbReference>
<comment type="caution">
    <text evidence="3">The sequence shown here is derived from an EMBL/GenBank/DDBJ whole genome shotgun (WGS) entry which is preliminary data.</text>
</comment>
<gene>
    <name evidence="2" type="ORF">CCAL12919_03800</name>
    <name evidence="3" type="ORF">CCAL9337_03675</name>
</gene>
<dbReference type="InterPro" id="IPR050289">
    <property type="entry name" value="TorD/DmsD_chaperones"/>
</dbReference>
<keyword evidence="1" id="KW-0143">Chaperone</keyword>
<dbReference type="InterPro" id="IPR020945">
    <property type="entry name" value="DMSO/NO3_reduct_chaperone"/>
</dbReference>
<dbReference type="Pfam" id="PF02613">
    <property type="entry name" value="Nitrate_red_del"/>
    <property type="match status" value="1"/>
</dbReference>
<reference evidence="3 4" key="1">
    <citation type="submission" date="2015-08" db="EMBL/GenBank/DDBJ databases">
        <title>Comparative genomics of the Campylobacter concisus group.</title>
        <authorList>
            <person name="Yee E."/>
            <person name="Chapman M.H."/>
            <person name="Huynh S."/>
            <person name="Bono J.L."/>
            <person name="On S.L."/>
            <person name="St Leger J."/>
            <person name="Foster G."/>
            <person name="Parker C.T."/>
            <person name="Miller W.G."/>
        </authorList>
    </citation>
    <scope>NUCLEOTIDE SEQUENCE [LARGE SCALE GENOMIC DNA]</scope>
    <source>
        <strain evidence="3 4">RM9337</strain>
    </source>
</reference>
<evidence type="ECO:0000313" key="3">
    <source>
        <dbReference type="EMBL" id="MBE3607829.1"/>
    </source>
</evidence>
<name>A0AAW3ZW02_9BACT</name>
<dbReference type="EMBL" id="JADBHS010000005">
    <property type="protein sequence ID" value="MBE2986258.1"/>
    <property type="molecule type" value="Genomic_DNA"/>
</dbReference>
<dbReference type="AlphaFoldDB" id="A0AAW3ZW02"/>
<protein>
    <submittedName>
        <fullName evidence="3">Molecular chaperone TorD family protein</fullName>
    </submittedName>
</protein>
<evidence type="ECO:0000313" key="5">
    <source>
        <dbReference type="Proteomes" id="UP001318760"/>
    </source>
</evidence>
<reference evidence="2 5" key="2">
    <citation type="submission" date="2020-10" db="EMBL/GenBank/DDBJ databases">
        <title>Campylobacter californiensis sp. nov. isolated from cattle and feral swine in California.</title>
        <authorList>
            <person name="Miller W.G."/>
        </authorList>
    </citation>
    <scope>NUCLEOTIDE SEQUENCE [LARGE SCALE GENOMIC DNA]</scope>
    <source>
        <strain evidence="2 5">RM12919</strain>
    </source>
</reference>
<dbReference type="Gene3D" id="1.10.3480.10">
    <property type="entry name" value="TorD-like"/>
    <property type="match status" value="1"/>
</dbReference>
<evidence type="ECO:0000313" key="4">
    <source>
        <dbReference type="Proteomes" id="UP000650616"/>
    </source>
</evidence>